<keyword evidence="9" id="KW-1185">Reference proteome</keyword>
<evidence type="ECO:0000259" key="7">
    <source>
        <dbReference type="Pfam" id="PF00248"/>
    </source>
</evidence>
<evidence type="ECO:0000256" key="3">
    <source>
        <dbReference type="ARBA" id="ARBA00023002"/>
    </source>
</evidence>
<feature type="site" description="Lowers pKa of active site Tyr" evidence="6">
    <location>
        <position position="77"/>
    </location>
</feature>
<dbReference type="InterPro" id="IPR023210">
    <property type="entry name" value="NADP_OxRdtase_dom"/>
</dbReference>
<evidence type="ECO:0000256" key="6">
    <source>
        <dbReference type="PIRSR" id="PIRSR000097-3"/>
    </source>
</evidence>
<dbReference type="PANTHER" id="PTHR43827:SF3">
    <property type="entry name" value="NADP-DEPENDENT OXIDOREDUCTASE DOMAIN-CONTAINING PROTEIN"/>
    <property type="match status" value="1"/>
</dbReference>
<proteinExistence type="inferred from homology"/>
<dbReference type="KEGG" id="acht:bsdcttw_37440"/>
<evidence type="ECO:0000313" key="9">
    <source>
        <dbReference type="Proteomes" id="UP000515703"/>
    </source>
</evidence>
<comment type="similarity">
    <text evidence="1">Belongs to the aldo/keto reductase family.</text>
</comment>
<protein>
    <submittedName>
        <fullName evidence="8">2,5-diketo-D-gluconic acid reductase</fullName>
    </submittedName>
</protein>
<dbReference type="InterPro" id="IPR020471">
    <property type="entry name" value="AKR"/>
</dbReference>
<dbReference type="RefSeq" id="WP_185256351.1">
    <property type="nucleotide sequence ID" value="NZ_AP023368.1"/>
</dbReference>
<dbReference type="CDD" id="cd19071">
    <property type="entry name" value="AKR_AKR1-5-like"/>
    <property type="match status" value="1"/>
</dbReference>
<sequence length="269" mass="30287">MILQETYTLKNGVKVPKIGLGTWQIPDGEQTYQAVLWALQNGYRHIDTAMAYGNEASVGRAIKDSGIAREEIFVTTKLPAEHKGHKIAHECFQKSINLLGLDYIDLYLIHAPWPWHSIGQDCTQGNIDSWQALEEIYDSGAVKAIGISNFEPKHIQPILSMCKYVPMMNQISFHIGHRQEEIVNFCAPLDIKITAYSPLATGRIIGNKTIVAMAEKYQVTPAQLCIRYCLQKDTVVIPKSTKEERIISNAKVDFVILDEDMKTLDQVNN</sequence>
<dbReference type="PROSITE" id="PS00062">
    <property type="entry name" value="ALDOKETO_REDUCTASE_2"/>
    <property type="match status" value="1"/>
</dbReference>
<dbReference type="PANTHER" id="PTHR43827">
    <property type="entry name" value="2,5-DIKETO-D-GLUCONIC ACID REDUCTASE"/>
    <property type="match status" value="1"/>
</dbReference>
<accession>A0A7I8DQK6</accession>
<organism evidence="8 9">
    <name type="scientific">Anaerocolumna chitinilytica</name>
    <dbReference type="NCBI Taxonomy" id="1727145"/>
    <lineage>
        <taxon>Bacteria</taxon>
        <taxon>Bacillati</taxon>
        <taxon>Bacillota</taxon>
        <taxon>Clostridia</taxon>
        <taxon>Lachnospirales</taxon>
        <taxon>Lachnospiraceae</taxon>
        <taxon>Anaerocolumna</taxon>
    </lineage>
</organism>
<feature type="domain" description="NADP-dependent oxidoreductase" evidence="7">
    <location>
        <begin position="17"/>
        <end position="268"/>
    </location>
</feature>
<name>A0A7I8DQK6_9FIRM</name>
<dbReference type="PRINTS" id="PR00069">
    <property type="entry name" value="ALDKETRDTASE"/>
</dbReference>
<dbReference type="Proteomes" id="UP000515703">
    <property type="component" value="Chromosome"/>
</dbReference>
<keyword evidence="3" id="KW-0560">Oxidoreductase</keyword>
<keyword evidence="2" id="KW-0521">NADP</keyword>
<dbReference type="FunFam" id="3.20.20.100:FF:000015">
    <property type="entry name" value="Oxidoreductase, aldo/keto reductase family"/>
    <property type="match status" value="1"/>
</dbReference>
<dbReference type="InterPro" id="IPR018170">
    <property type="entry name" value="Aldo/ket_reductase_CS"/>
</dbReference>
<dbReference type="PROSITE" id="PS00063">
    <property type="entry name" value="ALDOKETO_REDUCTASE_3"/>
    <property type="match status" value="1"/>
</dbReference>
<evidence type="ECO:0000256" key="2">
    <source>
        <dbReference type="ARBA" id="ARBA00022857"/>
    </source>
</evidence>
<dbReference type="GO" id="GO:0016616">
    <property type="term" value="F:oxidoreductase activity, acting on the CH-OH group of donors, NAD or NADP as acceptor"/>
    <property type="evidence" value="ECO:0007669"/>
    <property type="project" value="UniProtKB-ARBA"/>
</dbReference>
<dbReference type="EMBL" id="AP023368">
    <property type="protein sequence ID" value="BCK00704.1"/>
    <property type="molecule type" value="Genomic_DNA"/>
</dbReference>
<evidence type="ECO:0000256" key="5">
    <source>
        <dbReference type="PIRSR" id="PIRSR000097-2"/>
    </source>
</evidence>
<dbReference type="SUPFAM" id="SSF51430">
    <property type="entry name" value="NAD(P)-linked oxidoreductase"/>
    <property type="match status" value="1"/>
</dbReference>
<dbReference type="PIRSF" id="PIRSF000097">
    <property type="entry name" value="AKR"/>
    <property type="match status" value="1"/>
</dbReference>
<evidence type="ECO:0000256" key="1">
    <source>
        <dbReference type="ARBA" id="ARBA00007905"/>
    </source>
</evidence>
<evidence type="ECO:0000313" key="8">
    <source>
        <dbReference type="EMBL" id="BCK00704.1"/>
    </source>
</evidence>
<dbReference type="Pfam" id="PF00248">
    <property type="entry name" value="Aldo_ket_red"/>
    <property type="match status" value="1"/>
</dbReference>
<dbReference type="Gene3D" id="3.20.20.100">
    <property type="entry name" value="NADP-dependent oxidoreductase domain"/>
    <property type="match status" value="1"/>
</dbReference>
<feature type="active site" description="Proton donor" evidence="4">
    <location>
        <position position="52"/>
    </location>
</feature>
<dbReference type="AlphaFoldDB" id="A0A7I8DQK6"/>
<reference evidence="8 9" key="2">
    <citation type="submission" date="2020-08" db="EMBL/GenBank/DDBJ databases">
        <authorList>
            <person name="Ueki A."/>
            <person name="Tonouchi A."/>
        </authorList>
    </citation>
    <scope>NUCLEOTIDE SEQUENCE [LARGE SCALE GENOMIC DNA]</scope>
    <source>
        <strain evidence="8 9">CTTW</strain>
    </source>
</reference>
<dbReference type="PROSITE" id="PS00798">
    <property type="entry name" value="ALDOKETO_REDUCTASE_1"/>
    <property type="match status" value="1"/>
</dbReference>
<feature type="binding site" evidence="5">
    <location>
        <position position="110"/>
    </location>
    <ligand>
        <name>substrate</name>
    </ligand>
</feature>
<evidence type="ECO:0000256" key="4">
    <source>
        <dbReference type="PIRSR" id="PIRSR000097-1"/>
    </source>
</evidence>
<gene>
    <name evidence="8" type="ORF">bsdcttw_37440</name>
</gene>
<dbReference type="InterPro" id="IPR036812">
    <property type="entry name" value="NAD(P)_OxRdtase_dom_sf"/>
</dbReference>
<reference evidence="8 9" key="1">
    <citation type="submission" date="2020-08" db="EMBL/GenBank/DDBJ databases">
        <title>Draft genome sequencing of an Anaerocolumna strain isolated from anoxic soil subjected to BSD treatment.</title>
        <authorList>
            <person name="Uek A."/>
            <person name="Tonouchi A."/>
        </authorList>
    </citation>
    <scope>NUCLEOTIDE SEQUENCE [LARGE SCALE GENOMIC DNA]</scope>
    <source>
        <strain evidence="8 9">CTTW</strain>
    </source>
</reference>